<sequence>MISEKGLEINPEDFPQFDSVIIICQWQKFCKHPGSGISPIARDFYANVYEHEGNQINVRGKVITFDNHAINHFYELPDIEDDDYH</sequence>
<protein>
    <submittedName>
        <fullName evidence="1">Uncharacterized protein</fullName>
    </submittedName>
</protein>
<gene>
    <name evidence="1" type="ORF">TorRG33x02_155890</name>
</gene>
<dbReference type="EMBL" id="JXTC01000103">
    <property type="protein sequence ID" value="PON88684.1"/>
    <property type="molecule type" value="Genomic_DNA"/>
</dbReference>
<organism evidence="1 2">
    <name type="scientific">Trema orientale</name>
    <name type="common">Charcoal tree</name>
    <name type="synonym">Celtis orientalis</name>
    <dbReference type="NCBI Taxonomy" id="63057"/>
    <lineage>
        <taxon>Eukaryota</taxon>
        <taxon>Viridiplantae</taxon>
        <taxon>Streptophyta</taxon>
        <taxon>Embryophyta</taxon>
        <taxon>Tracheophyta</taxon>
        <taxon>Spermatophyta</taxon>
        <taxon>Magnoliopsida</taxon>
        <taxon>eudicotyledons</taxon>
        <taxon>Gunneridae</taxon>
        <taxon>Pentapetalae</taxon>
        <taxon>rosids</taxon>
        <taxon>fabids</taxon>
        <taxon>Rosales</taxon>
        <taxon>Cannabaceae</taxon>
        <taxon>Trema</taxon>
    </lineage>
</organism>
<evidence type="ECO:0000313" key="1">
    <source>
        <dbReference type="EMBL" id="PON88684.1"/>
    </source>
</evidence>
<accession>A0A2P5ET20</accession>
<comment type="caution">
    <text evidence="1">The sequence shown here is derived from an EMBL/GenBank/DDBJ whole genome shotgun (WGS) entry which is preliminary data.</text>
</comment>
<dbReference type="AlphaFoldDB" id="A0A2P5ET20"/>
<dbReference type="OrthoDB" id="1714944at2759"/>
<dbReference type="InParanoid" id="A0A2P5ET20"/>
<name>A0A2P5ET20_TREOI</name>
<dbReference type="Proteomes" id="UP000237000">
    <property type="component" value="Unassembled WGS sequence"/>
</dbReference>
<proteinExistence type="predicted"/>
<reference evidence="2" key="1">
    <citation type="submission" date="2016-06" db="EMBL/GenBank/DDBJ databases">
        <title>Parallel loss of symbiosis genes in relatives of nitrogen-fixing non-legume Parasponia.</title>
        <authorList>
            <person name="Van Velzen R."/>
            <person name="Holmer R."/>
            <person name="Bu F."/>
            <person name="Rutten L."/>
            <person name="Van Zeijl A."/>
            <person name="Liu W."/>
            <person name="Santuari L."/>
            <person name="Cao Q."/>
            <person name="Sharma T."/>
            <person name="Shen D."/>
            <person name="Roswanjaya Y."/>
            <person name="Wardhani T."/>
            <person name="Kalhor M.S."/>
            <person name="Jansen J."/>
            <person name="Van den Hoogen J."/>
            <person name="Gungor B."/>
            <person name="Hartog M."/>
            <person name="Hontelez J."/>
            <person name="Verver J."/>
            <person name="Yang W.-C."/>
            <person name="Schijlen E."/>
            <person name="Repin R."/>
            <person name="Schilthuizen M."/>
            <person name="Schranz E."/>
            <person name="Heidstra R."/>
            <person name="Miyata K."/>
            <person name="Fedorova E."/>
            <person name="Kohlen W."/>
            <person name="Bisseling T."/>
            <person name="Smit S."/>
            <person name="Geurts R."/>
        </authorList>
    </citation>
    <scope>NUCLEOTIDE SEQUENCE [LARGE SCALE GENOMIC DNA]</scope>
    <source>
        <strain evidence="2">cv. RG33-2</strain>
    </source>
</reference>
<keyword evidence="2" id="KW-1185">Reference proteome</keyword>
<evidence type="ECO:0000313" key="2">
    <source>
        <dbReference type="Proteomes" id="UP000237000"/>
    </source>
</evidence>